<feature type="chain" id="PRO_5046542707" description="Aminopeptidase" evidence="1">
    <location>
        <begin position="25"/>
        <end position="257"/>
    </location>
</feature>
<evidence type="ECO:0000313" key="3">
    <source>
        <dbReference type="Proteomes" id="UP001296921"/>
    </source>
</evidence>
<dbReference type="Proteomes" id="UP001296921">
    <property type="component" value="Unassembled WGS sequence"/>
</dbReference>
<comment type="caution">
    <text evidence="2">The sequence shown here is derived from an EMBL/GenBank/DDBJ whole genome shotgun (WGS) entry which is preliminary data.</text>
</comment>
<organism evidence="2 3">
    <name type="scientific">Limnobaculum allomyrinae</name>
    <dbReference type="NCBI Taxonomy" id="2791986"/>
    <lineage>
        <taxon>Bacteria</taxon>
        <taxon>Pseudomonadati</taxon>
        <taxon>Pseudomonadota</taxon>
        <taxon>Gammaproteobacteria</taxon>
        <taxon>Enterobacterales</taxon>
        <taxon>Budviciaceae</taxon>
        <taxon>Limnobaculum</taxon>
    </lineage>
</organism>
<evidence type="ECO:0008006" key="4">
    <source>
        <dbReference type="Google" id="ProtNLM"/>
    </source>
</evidence>
<accession>A0ABS1IP79</accession>
<evidence type="ECO:0000256" key="1">
    <source>
        <dbReference type="SAM" id="SignalP"/>
    </source>
</evidence>
<protein>
    <recommendedName>
        <fullName evidence="4">Aminopeptidase</fullName>
    </recommendedName>
</protein>
<dbReference type="RefSeq" id="WP_218466449.1">
    <property type="nucleotide sequence ID" value="NZ_JADRCR010000002.1"/>
</dbReference>
<proteinExistence type="predicted"/>
<reference evidence="2 3" key="1">
    <citation type="submission" date="2020-11" db="EMBL/GenBank/DDBJ databases">
        <title>Insectihabitans protaetiae gen. nov. sp. nov. and Insectihabitans allomyrinae sp. nov., isolated from larvae of Protaetia brevitarsis seulensis and Allomyrina dichotoma, respectively.</title>
        <authorList>
            <person name="Lee S.D."/>
            <person name="Byeon Y.-S."/>
            <person name="Kim S.-M."/>
            <person name="Yang H.L."/>
            <person name="Kim I.S."/>
        </authorList>
    </citation>
    <scope>NUCLEOTIDE SEQUENCE [LARGE SCALE GENOMIC DNA]</scope>
    <source>
        <strain evidence="2 3">BWR-B9</strain>
    </source>
</reference>
<dbReference type="InterPro" id="IPR058961">
    <property type="entry name" value="YafT"/>
</dbReference>
<dbReference type="PROSITE" id="PS51257">
    <property type="entry name" value="PROKAR_LIPOPROTEIN"/>
    <property type="match status" value="1"/>
</dbReference>
<sequence>MRSNKYFGSGRFLPLLLLLSVALSGCSSNPDFKSRAAGLTAKNGLTEQEVLDIDPFVEITEHDIQQAVREASKSSFLIPSRAQIVLVQSGATVPDAVMQQEMMNYFSVSVYSGLSPSKQRSPVARKNEEQEEAPQPNYIRSLRLASAKARQDKIIVYWGTLELGMPDKDNIQVVWLPYHSGEIPKETKLLRYSIRFASVDVKNGMWVMYTPPNTESEFMSVPFQSDQTKLNQIIKIKEESYIEAAKNFATHFEKIRR</sequence>
<gene>
    <name evidence="2" type="ORF">I2494_07555</name>
</gene>
<keyword evidence="3" id="KW-1185">Reference proteome</keyword>
<dbReference type="Pfam" id="PF25851">
    <property type="entry name" value="YafT"/>
    <property type="match status" value="1"/>
</dbReference>
<dbReference type="EMBL" id="JADRCR010000002">
    <property type="protein sequence ID" value="MBK5143570.1"/>
    <property type="molecule type" value="Genomic_DNA"/>
</dbReference>
<name>A0ABS1IP79_9GAMM</name>
<keyword evidence="1" id="KW-0732">Signal</keyword>
<evidence type="ECO:0000313" key="2">
    <source>
        <dbReference type="EMBL" id="MBK5143570.1"/>
    </source>
</evidence>
<feature type="signal peptide" evidence="1">
    <location>
        <begin position="1"/>
        <end position="24"/>
    </location>
</feature>